<reference evidence="3 4" key="1">
    <citation type="submission" date="2020-04" db="EMBL/GenBank/DDBJ databases">
        <title>Plant Genome Project.</title>
        <authorList>
            <person name="Zhang R.-G."/>
        </authorList>
    </citation>
    <scope>NUCLEOTIDE SEQUENCE [LARGE SCALE GENOMIC DNA]</scope>
    <source>
        <strain evidence="3">YNK0</strain>
        <tissue evidence="3">Leaf</tissue>
    </source>
</reference>
<dbReference type="InterPro" id="IPR039164">
    <property type="entry name" value="UBR1-like"/>
</dbReference>
<keyword evidence="1" id="KW-0863">Zinc-finger</keyword>
<dbReference type="OrthoDB" id="26387at2759"/>
<name>A0A834YB32_TETSI</name>
<organism evidence="3 4">
    <name type="scientific">Tetracentron sinense</name>
    <name type="common">Spur-leaf</name>
    <dbReference type="NCBI Taxonomy" id="13715"/>
    <lineage>
        <taxon>Eukaryota</taxon>
        <taxon>Viridiplantae</taxon>
        <taxon>Streptophyta</taxon>
        <taxon>Embryophyta</taxon>
        <taxon>Tracheophyta</taxon>
        <taxon>Spermatophyta</taxon>
        <taxon>Magnoliopsida</taxon>
        <taxon>Trochodendrales</taxon>
        <taxon>Trochodendraceae</taxon>
        <taxon>Tetracentron</taxon>
    </lineage>
</organism>
<gene>
    <name evidence="3" type="ORF">HHK36_028455</name>
</gene>
<evidence type="ECO:0000256" key="2">
    <source>
        <dbReference type="SAM" id="MobiDB-lite"/>
    </source>
</evidence>
<accession>A0A834YB32</accession>
<dbReference type="GO" id="GO:0008270">
    <property type="term" value="F:zinc ion binding"/>
    <property type="evidence" value="ECO:0007669"/>
    <property type="project" value="UniProtKB-UniRule"/>
</dbReference>
<dbReference type="GO" id="GO:0071596">
    <property type="term" value="P:ubiquitin-dependent protein catabolic process via the N-end rule pathway"/>
    <property type="evidence" value="ECO:0007669"/>
    <property type="project" value="UniProtKB-UniRule"/>
</dbReference>
<sequence>MDMPFDLGHYIASIHSLLVARAFSVDGAEEAKDDTLFNTDKEYLDDSDCLRHTKVGRLSQESSVCSTLGRSSTPDFVSKADDINSDTCGRISIPFSVILLTFECLRVIEHWLGLDATSGAPLNSSSPDTSSNFGTNFLSLKKTLSKIMKGKNSSKLYMVPLTRSGLTTSSRLHGRNISSPVNTGFRMSVDLENGQGIVQDNNSMVTSEMGHEHASTSCGFDDSIVEANCATELEALRVLGLSDWLDIVYDVLKGCHPYGFSAFVMEHPLRIRVFCAQVSELSLELDLFLLQCCAAFAPPDLCDKRILERFVLSNYLSLNIEQSSEYVPYLPDLLLKALIVFVAGFIDASTRKFLNASECDMLPFREEFLSKYEPVLVQEMLTLIIQIVKERRFCGLSTTDSLRRELDLYHPCYSRDLQVVEERYLRFCEVSALTVQLPRWTKHLLSLALDIYFLQKQSGDRTCMSTSCYNDDPLHSLAFVGEEIDVGATDRSDAWEGQSMLSLLVSLMRTHKKDLSNFIEAGNCNMASLIEDLLKKFAELDAGCMTKMQRLANEEVCFQDFRINDPPILDAFVDDLGVDVPHKSRSEMSDPTPDVVGSAATNDDDSAGEESVDTDLEGKVDEIGSKGLDEDEDSDVDASSAHPGESPLL</sequence>
<dbReference type="EMBL" id="JABCRI010000022">
    <property type="protein sequence ID" value="KAF8379028.1"/>
    <property type="molecule type" value="Genomic_DNA"/>
</dbReference>
<feature type="region of interest" description="Disordered" evidence="2">
    <location>
        <begin position="582"/>
        <end position="649"/>
    </location>
</feature>
<dbReference type="EC" id="2.3.2.27" evidence="1"/>
<protein>
    <recommendedName>
        <fullName evidence="1">E3 ubiquitin-protein ligase</fullName>
        <ecNumber evidence="1">2.3.2.27</ecNumber>
    </recommendedName>
</protein>
<feature type="compositionally biased region" description="Acidic residues" evidence="2">
    <location>
        <begin position="602"/>
        <end position="615"/>
    </location>
</feature>
<keyword evidence="1" id="KW-0833">Ubl conjugation pathway</keyword>
<dbReference type="GO" id="GO:0016567">
    <property type="term" value="P:protein ubiquitination"/>
    <property type="evidence" value="ECO:0007669"/>
    <property type="project" value="UniProtKB-UniRule"/>
</dbReference>
<dbReference type="UniPathway" id="UPA00143"/>
<dbReference type="PANTHER" id="PTHR21497">
    <property type="entry name" value="UBIQUITIN LIGASE E3 ALPHA-RELATED"/>
    <property type="match status" value="1"/>
</dbReference>
<evidence type="ECO:0000313" key="3">
    <source>
        <dbReference type="EMBL" id="KAF8379028.1"/>
    </source>
</evidence>
<comment type="function">
    <text evidence="1">Ubiquitin ligase protein which is a component of the N-end rule pathway. Recognizes and binds to proteins bearing specific N-terminal residues that are destabilizing according to the N-end rule, leading to their ubiquitination and subsequent degradation.</text>
</comment>
<evidence type="ECO:0000313" key="4">
    <source>
        <dbReference type="Proteomes" id="UP000655225"/>
    </source>
</evidence>
<keyword evidence="4" id="KW-1185">Reference proteome</keyword>
<dbReference type="GO" id="GO:0000151">
    <property type="term" value="C:ubiquitin ligase complex"/>
    <property type="evidence" value="ECO:0007669"/>
    <property type="project" value="TreeGrafter"/>
</dbReference>
<proteinExistence type="inferred from homology"/>
<dbReference type="AlphaFoldDB" id="A0A834YB32"/>
<evidence type="ECO:0000256" key="1">
    <source>
        <dbReference type="RuleBase" id="RU366018"/>
    </source>
</evidence>
<dbReference type="GO" id="GO:0005737">
    <property type="term" value="C:cytoplasm"/>
    <property type="evidence" value="ECO:0007669"/>
    <property type="project" value="TreeGrafter"/>
</dbReference>
<dbReference type="GO" id="GO:0061630">
    <property type="term" value="F:ubiquitin protein ligase activity"/>
    <property type="evidence" value="ECO:0007669"/>
    <property type="project" value="UniProtKB-UniRule"/>
</dbReference>
<comment type="similarity">
    <text evidence="1">Belongs to the E3 ubiquitin-protein ligase UBR1-like family.</text>
</comment>
<keyword evidence="1" id="KW-0808">Transferase</keyword>
<dbReference type="Proteomes" id="UP000655225">
    <property type="component" value="Unassembled WGS sequence"/>
</dbReference>
<comment type="catalytic activity">
    <reaction evidence="1">
        <text>S-ubiquitinyl-[E2 ubiquitin-conjugating enzyme]-L-cysteine + [acceptor protein]-L-lysine = [E2 ubiquitin-conjugating enzyme]-L-cysteine + N(6)-ubiquitinyl-[acceptor protein]-L-lysine.</text>
        <dbReference type="EC" id="2.3.2.27"/>
    </reaction>
</comment>
<feature type="compositionally biased region" description="Basic and acidic residues" evidence="2">
    <location>
        <begin position="616"/>
        <end position="628"/>
    </location>
</feature>
<keyword evidence="1" id="KW-0862">Zinc</keyword>
<comment type="pathway">
    <text evidence="1">Protein modification; protein ubiquitination.</text>
</comment>
<dbReference type="PANTHER" id="PTHR21497:SF53">
    <property type="entry name" value="E3 UBIQUITIN-PROTEIN LIGASE PRT6"/>
    <property type="match status" value="1"/>
</dbReference>
<comment type="caution">
    <text evidence="3">The sequence shown here is derived from an EMBL/GenBank/DDBJ whole genome shotgun (WGS) entry which is preliminary data.</text>
</comment>
<keyword evidence="1" id="KW-0479">Metal-binding</keyword>